<dbReference type="PANTHER" id="PTHR43289:SF34">
    <property type="entry name" value="SERINE_THREONINE-PROTEIN KINASE YBDM-RELATED"/>
    <property type="match status" value="1"/>
</dbReference>
<keyword evidence="4 5" id="KW-0067">ATP-binding</keyword>
<evidence type="ECO:0000256" key="1">
    <source>
        <dbReference type="ARBA" id="ARBA00022679"/>
    </source>
</evidence>
<keyword evidence="3 8" id="KW-0418">Kinase</keyword>
<evidence type="ECO:0000313" key="9">
    <source>
        <dbReference type="Proteomes" id="UP001596074"/>
    </source>
</evidence>
<dbReference type="Proteomes" id="UP001596074">
    <property type="component" value="Unassembled WGS sequence"/>
</dbReference>
<feature type="region of interest" description="Disordered" evidence="6">
    <location>
        <begin position="1"/>
        <end position="29"/>
    </location>
</feature>
<accession>A0ABW0ZUQ8</accession>
<dbReference type="SUPFAM" id="SSF56112">
    <property type="entry name" value="Protein kinase-like (PK-like)"/>
    <property type="match status" value="1"/>
</dbReference>
<dbReference type="CDD" id="cd14014">
    <property type="entry name" value="STKc_PknB_like"/>
    <property type="match status" value="1"/>
</dbReference>
<keyword evidence="1 8" id="KW-0808">Transferase</keyword>
<evidence type="ECO:0000256" key="6">
    <source>
        <dbReference type="SAM" id="MobiDB-lite"/>
    </source>
</evidence>
<keyword evidence="2 5" id="KW-0547">Nucleotide-binding</keyword>
<dbReference type="Gene3D" id="1.10.510.10">
    <property type="entry name" value="Transferase(Phosphotransferase) domain 1"/>
    <property type="match status" value="1"/>
</dbReference>
<feature type="compositionally biased region" description="Low complexity" evidence="6">
    <location>
        <begin position="416"/>
        <end position="444"/>
    </location>
</feature>
<feature type="region of interest" description="Disordered" evidence="6">
    <location>
        <begin position="412"/>
        <end position="481"/>
    </location>
</feature>
<dbReference type="InterPro" id="IPR000719">
    <property type="entry name" value="Prot_kinase_dom"/>
</dbReference>
<feature type="compositionally biased region" description="Basic and acidic residues" evidence="6">
    <location>
        <begin position="457"/>
        <end position="471"/>
    </location>
</feature>
<evidence type="ECO:0000313" key="8">
    <source>
        <dbReference type="EMBL" id="MFC5747010.1"/>
    </source>
</evidence>
<evidence type="ECO:0000256" key="5">
    <source>
        <dbReference type="PROSITE-ProRule" id="PRU10141"/>
    </source>
</evidence>
<organism evidence="8 9">
    <name type="scientific">Actinomadura rugatobispora</name>
    <dbReference type="NCBI Taxonomy" id="1994"/>
    <lineage>
        <taxon>Bacteria</taxon>
        <taxon>Bacillati</taxon>
        <taxon>Actinomycetota</taxon>
        <taxon>Actinomycetes</taxon>
        <taxon>Streptosporangiales</taxon>
        <taxon>Thermomonosporaceae</taxon>
        <taxon>Actinomadura</taxon>
    </lineage>
</organism>
<dbReference type="GO" id="GO:0004674">
    <property type="term" value="F:protein serine/threonine kinase activity"/>
    <property type="evidence" value="ECO:0007669"/>
    <property type="project" value="UniProtKB-EC"/>
</dbReference>
<proteinExistence type="predicted"/>
<comment type="caution">
    <text evidence="8">The sequence shown here is derived from an EMBL/GenBank/DDBJ whole genome shotgun (WGS) entry which is preliminary data.</text>
</comment>
<dbReference type="Pfam" id="PF00069">
    <property type="entry name" value="Pkinase"/>
    <property type="match status" value="1"/>
</dbReference>
<dbReference type="EC" id="2.7.11.1" evidence="8"/>
<name>A0ABW0ZUQ8_9ACTN</name>
<gene>
    <name evidence="8" type="ORF">ACFPZN_15385</name>
</gene>
<dbReference type="InterPro" id="IPR017441">
    <property type="entry name" value="Protein_kinase_ATP_BS"/>
</dbReference>
<dbReference type="EMBL" id="JBHSON010000018">
    <property type="protein sequence ID" value="MFC5747010.1"/>
    <property type="molecule type" value="Genomic_DNA"/>
</dbReference>
<evidence type="ECO:0000256" key="3">
    <source>
        <dbReference type="ARBA" id="ARBA00022777"/>
    </source>
</evidence>
<protein>
    <submittedName>
        <fullName evidence="8">Serine/threonine-protein kinase</fullName>
        <ecNumber evidence="8">2.7.11.1</ecNumber>
    </submittedName>
</protein>
<dbReference type="PROSITE" id="PS50011">
    <property type="entry name" value="PROTEIN_KINASE_DOM"/>
    <property type="match status" value="1"/>
</dbReference>
<dbReference type="PANTHER" id="PTHR43289">
    <property type="entry name" value="MITOGEN-ACTIVATED PROTEIN KINASE KINASE KINASE 20-RELATED"/>
    <property type="match status" value="1"/>
</dbReference>
<dbReference type="SMART" id="SM00220">
    <property type="entry name" value="S_TKc"/>
    <property type="match status" value="1"/>
</dbReference>
<evidence type="ECO:0000256" key="2">
    <source>
        <dbReference type="ARBA" id="ARBA00022741"/>
    </source>
</evidence>
<feature type="compositionally biased region" description="Gly residues" evidence="6">
    <location>
        <begin position="472"/>
        <end position="481"/>
    </location>
</feature>
<dbReference type="InterPro" id="IPR011009">
    <property type="entry name" value="Kinase-like_dom_sf"/>
</dbReference>
<evidence type="ECO:0000256" key="4">
    <source>
        <dbReference type="ARBA" id="ARBA00022840"/>
    </source>
</evidence>
<dbReference type="PROSITE" id="PS00107">
    <property type="entry name" value="PROTEIN_KINASE_ATP"/>
    <property type="match status" value="1"/>
</dbReference>
<keyword evidence="9" id="KW-1185">Reference proteome</keyword>
<dbReference type="PROSITE" id="PS00108">
    <property type="entry name" value="PROTEIN_KINASE_ST"/>
    <property type="match status" value="1"/>
</dbReference>
<feature type="binding site" evidence="5">
    <location>
        <position position="67"/>
    </location>
    <ligand>
        <name>ATP</name>
        <dbReference type="ChEBI" id="CHEBI:30616"/>
    </ligand>
</feature>
<feature type="domain" description="Protein kinase" evidence="7">
    <location>
        <begin position="38"/>
        <end position="289"/>
    </location>
</feature>
<dbReference type="InterPro" id="IPR008271">
    <property type="entry name" value="Ser/Thr_kinase_AS"/>
</dbReference>
<dbReference type="Gene3D" id="3.30.200.20">
    <property type="entry name" value="Phosphorylase Kinase, domain 1"/>
    <property type="match status" value="1"/>
</dbReference>
<reference evidence="9" key="1">
    <citation type="journal article" date="2019" name="Int. J. Syst. Evol. Microbiol.">
        <title>The Global Catalogue of Microorganisms (GCM) 10K type strain sequencing project: providing services to taxonomists for standard genome sequencing and annotation.</title>
        <authorList>
            <consortium name="The Broad Institute Genomics Platform"/>
            <consortium name="The Broad Institute Genome Sequencing Center for Infectious Disease"/>
            <person name="Wu L."/>
            <person name="Ma J."/>
        </authorList>
    </citation>
    <scope>NUCLEOTIDE SEQUENCE [LARGE SCALE GENOMIC DNA]</scope>
    <source>
        <strain evidence="9">KCTC 42087</strain>
    </source>
</reference>
<feature type="region of interest" description="Disordered" evidence="6">
    <location>
        <begin position="292"/>
        <end position="367"/>
    </location>
</feature>
<sequence length="481" mass="49003">MDGHATGSPAHESTPVRESPTYDVRPLEAGDPRTVGGYSLLGRIGAGGMGTVYLGRRSDSDRRVAVKTIHPHLAVDAAFRDRFRDEAVLAGRVASFCTARVLAHGEEDGRPYIVSEYVGGMSLQHRITAGGPMPDADAHAVAVGVVSALAAIHSAGLVHRDLKPANVMLTLSGCRVIDFGIARSQDTPGTLTSAGTVLGTPGWMAPEVLRGGYATPAADIFTWGCLVAYAGTGRMPFGEGEPAAVALRVMREEPDLDGLPVALLNAVRPALAKDPRDRPTASGLLLALVQGTGRPAPAPSATAALPRREARKAARNGGAARNGTVPRTSPRNNARNGAGNGGKALGRPVAAPPRPASSSGAGDEGPDTAAFTVIGHVGARSSTRVRLLAGVGAAVATLLAGGLIIGMSGAGRDAVPASSTSATPPSAPASGTTSRAPVRRVVPVTPRPSKRHPGQRQSRDQKGKNKGEGKTGGRNRGSGAP</sequence>
<evidence type="ECO:0000259" key="7">
    <source>
        <dbReference type="PROSITE" id="PS50011"/>
    </source>
</evidence>